<dbReference type="EMBL" id="BGPR01003256">
    <property type="protein sequence ID" value="GBM85693.1"/>
    <property type="molecule type" value="Genomic_DNA"/>
</dbReference>
<accession>A0A4Y2J612</accession>
<keyword evidence="2" id="KW-1185">Reference proteome</keyword>
<proteinExistence type="predicted"/>
<name>A0A4Y2J612_ARAVE</name>
<gene>
    <name evidence="1" type="ORF">AVEN_95202_1</name>
</gene>
<comment type="caution">
    <text evidence="1">The sequence shown here is derived from an EMBL/GenBank/DDBJ whole genome shotgun (WGS) entry which is preliminary data.</text>
</comment>
<sequence length="166" mass="18710">MMISTTPDPALHSPNFQTKRVRGRLTLNDILNMQQTHIYDIFSEILSLFSDSIFYHQDTIRFLRRVYLYGEGSFRSPSSRFRHLTQCRGGRSSGTPTASLASTQTRVFLSGAEPPTKSEAQVKVDILRGMRFDLNFRSDDDCHGEDDASVARPYLGNGHTMTTVGD</sequence>
<evidence type="ECO:0000313" key="2">
    <source>
        <dbReference type="Proteomes" id="UP000499080"/>
    </source>
</evidence>
<evidence type="ECO:0000313" key="1">
    <source>
        <dbReference type="EMBL" id="GBM85693.1"/>
    </source>
</evidence>
<organism evidence="1 2">
    <name type="scientific">Araneus ventricosus</name>
    <name type="common">Orbweaver spider</name>
    <name type="synonym">Epeira ventricosa</name>
    <dbReference type="NCBI Taxonomy" id="182803"/>
    <lineage>
        <taxon>Eukaryota</taxon>
        <taxon>Metazoa</taxon>
        <taxon>Ecdysozoa</taxon>
        <taxon>Arthropoda</taxon>
        <taxon>Chelicerata</taxon>
        <taxon>Arachnida</taxon>
        <taxon>Araneae</taxon>
        <taxon>Araneomorphae</taxon>
        <taxon>Entelegynae</taxon>
        <taxon>Araneoidea</taxon>
        <taxon>Araneidae</taxon>
        <taxon>Araneus</taxon>
    </lineage>
</organism>
<protein>
    <submittedName>
        <fullName evidence="1">Uncharacterized protein</fullName>
    </submittedName>
</protein>
<reference evidence="1 2" key="1">
    <citation type="journal article" date="2019" name="Sci. Rep.">
        <title>Orb-weaving spider Araneus ventricosus genome elucidates the spidroin gene catalogue.</title>
        <authorList>
            <person name="Kono N."/>
            <person name="Nakamura H."/>
            <person name="Ohtoshi R."/>
            <person name="Moran D.A.P."/>
            <person name="Shinohara A."/>
            <person name="Yoshida Y."/>
            <person name="Fujiwara M."/>
            <person name="Mori M."/>
            <person name="Tomita M."/>
            <person name="Arakawa K."/>
        </authorList>
    </citation>
    <scope>NUCLEOTIDE SEQUENCE [LARGE SCALE GENOMIC DNA]</scope>
</reference>
<dbReference type="AlphaFoldDB" id="A0A4Y2J612"/>
<dbReference type="Proteomes" id="UP000499080">
    <property type="component" value="Unassembled WGS sequence"/>
</dbReference>